<dbReference type="Proteomes" id="UP000596742">
    <property type="component" value="Unassembled WGS sequence"/>
</dbReference>
<keyword evidence="2" id="KW-0175">Coiled coil</keyword>
<dbReference type="Gene3D" id="3.30.160.60">
    <property type="entry name" value="Classic Zinc Finger"/>
    <property type="match status" value="1"/>
</dbReference>
<dbReference type="CDD" id="cd19756">
    <property type="entry name" value="Bbox2"/>
    <property type="match status" value="1"/>
</dbReference>
<sequence length="552" mass="61875">MASKSPNMFFGTCLRRSKSTKAIKYCTDCEDALCSECLDVHGTIKSCASHHVIDVNVIDGNPVIVNKLCDVHPGMVLEYFCSDHDTLCCRSCMASDHRSCDKLLPIEVAAKGVKRSTMYEEINNDVRILNTAVNELEDKKRKSMLSLNDSKEIVQQEVTNLKKQLQKRIQELEAVLMSKIDKVHTNLSKKSSDDLEKICDRQKKIQTISEQFKSVRTHGSESQIFMFIHNMKKELNCQANDFEDLLLSQKDVSLSFIESNLLSFIKSFGSVEMKEASFDIKYKPFKGQQAQNLQQKRKILTQFKLDVKFKAAGALISGIGVTKDNRLFLCNYTDSNLYVLSDKGQQLATIQMDGKQWGIAMEEEANSAWVTLPYIQSVQAVDVVTMKKKGQLIKVPGRCYGIALIDDQIAVGSYGKIYIISKTGEIKKTLDVGGSEVHSISVGLKHQLYYAQANIEKSTPKSVGLDGTVTSLSAENVTSLISVEHDRIGNAYLLECTIENLKLFSFEDKSIKTILTKKDGLTYPYAFAFSKDSSKLFISNYNTKEILVFLST</sequence>
<dbReference type="CDD" id="cd19757">
    <property type="entry name" value="Bbox1"/>
    <property type="match status" value="1"/>
</dbReference>
<dbReference type="InterPro" id="IPR047153">
    <property type="entry name" value="TRIM45/56/19-like"/>
</dbReference>
<keyword evidence="1" id="KW-0863">Zinc-finger</keyword>
<dbReference type="PANTHER" id="PTHR25462">
    <property type="entry name" value="BONUS, ISOFORM C-RELATED"/>
    <property type="match status" value="1"/>
</dbReference>
<feature type="domain" description="B box-type" evidence="3">
    <location>
        <begin position="13"/>
        <end position="55"/>
    </location>
</feature>
<keyword evidence="4" id="KW-0012">Acyltransferase</keyword>
<evidence type="ECO:0000256" key="1">
    <source>
        <dbReference type="PROSITE-ProRule" id="PRU00024"/>
    </source>
</evidence>
<dbReference type="InterPro" id="IPR000315">
    <property type="entry name" value="Znf_B-box"/>
</dbReference>
<organism evidence="4 5">
    <name type="scientific">Mytilus galloprovincialis</name>
    <name type="common">Mediterranean mussel</name>
    <dbReference type="NCBI Taxonomy" id="29158"/>
    <lineage>
        <taxon>Eukaryota</taxon>
        <taxon>Metazoa</taxon>
        <taxon>Spiralia</taxon>
        <taxon>Lophotrochozoa</taxon>
        <taxon>Mollusca</taxon>
        <taxon>Bivalvia</taxon>
        <taxon>Autobranchia</taxon>
        <taxon>Pteriomorphia</taxon>
        <taxon>Mytilida</taxon>
        <taxon>Mytiloidea</taxon>
        <taxon>Mytilidae</taxon>
        <taxon>Mytilinae</taxon>
        <taxon>Mytilus</taxon>
    </lineage>
</organism>
<dbReference type="OrthoDB" id="6104655at2759"/>
<name>A0A8B6GJR9_MYTGA</name>
<dbReference type="EMBL" id="UYJE01008549">
    <property type="protein sequence ID" value="VDI64772.1"/>
    <property type="molecule type" value="Genomic_DNA"/>
</dbReference>
<gene>
    <name evidence="4" type="ORF">MGAL_10B091234</name>
</gene>
<dbReference type="Pfam" id="PF00643">
    <property type="entry name" value="zf-B_box"/>
    <property type="match status" value="1"/>
</dbReference>
<dbReference type="EC" id="2.3.2.27" evidence="4"/>
<dbReference type="Gene3D" id="2.130.10.10">
    <property type="entry name" value="YVTN repeat-like/Quinoprotein amine dehydrogenase"/>
    <property type="match status" value="1"/>
</dbReference>
<dbReference type="GO" id="GO:0061630">
    <property type="term" value="F:ubiquitin protein ligase activity"/>
    <property type="evidence" value="ECO:0007669"/>
    <property type="project" value="UniProtKB-EC"/>
</dbReference>
<keyword evidence="1" id="KW-0479">Metal-binding</keyword>
<dbReference type="InterPro" id="IPR015943">
    <property type="entry name" value="WD40/YVTN_repeat-like_dom_sf"/>
</dbReference>
<dbReference type="SUPFAM" id="SSF75011">
    <property type="entry name" value="3-carboxy-cis,cis-mucoante lactonizing enzyme"/>
    <property type="match status" value="1"/>
</dbReference>
<keyword evidence="5" id="KW-1185">Reference proteome</keyword>
<evidence type="ECO:0000313" key="4">
    <source>
        <dbReference type="EMBL" id="VDI64772.1"/>
    </source>
</evidence>
<proteinExistence type="predicted"/>
<feature type="domain" description="B box-type" evidence="3">
    <location>
        <begin position="64"/>
        <end position="106"/>
    </location>
</feature>
<evidence type="ECO:0000259" key="3">
    <source>
        <dbReference type="PROSITE" id="PS50119"/>
    </source>
</evidence>
<dbReference type="AlphaFoldDB" id="A0A8B6GJR9"/>
<evidence type="ECO:0000256" key="2">
    <source>
        <dbReference type="SAM" id="Coils"/>
    </source>
</evidence>
<keyword evidence="4" id="KW-0808">Transferase</keyword>
<keyword evidence="1" id="KW-0862">Zinc</keyword>
<protein>
    <submittedName>
        <fullName evidence="4">Tripartite motif-containing protein 33</fullName>
        <ecNumber evidence="4">2.3.2.27</ecNumber>
    </submittedName>
</protein>
<dbReference type="PROSITE" id="PS50119">
    <property type="entry name" value="ZF_BBOX"/>
    <property type="match status" value="2"/>
</dbReference>
<evidence type="ECO:0000313" key="5">
    <source>
        <dbReference type="Proteomes" id="UP000596742"/>
    </source>
</evidence>
<dbReference type="GO" id="GO:0008270">
    <property type="term" value="F:zinc ion binding"/>
    <property type="evidence" value="ECO:0007669"/>
    <property type="project" value="UniProtKB-KW"/>
</dbReference>
<comment type="caution">
    <text evidence="4">The sequence shown here is derived from an EMBL/GenBank/DDBJ whole genome shotgun (WGS) entry which is preliminary data.</text>
</comment>
<dbReference type="SUPFAM" id="SSF57845">
    <property type="entry name" value="B-box zinc-binding domain"/>
    <property type="match status" value="1"/>
</dbReference>
<accession>A0A8B6GJR9</accession>
<reference evidence="4" key="1">
    <citation type="submission" date="2018-11" db="EMBL/GenBank/DDBJ databases">
        <authorList>
            <person name="Alioto T."/>
            <person name="Alioto T."/>
        </authorList>
    </citation>
    <scope>NUCLEOTIDE SEQUENCE</scope>
</reference>
<feature type="coiled-coil region" evidence="2">
    <location>
        <begin position="119"/>
        <end position="182"/>
    </location>
</feature>
<dbReference type="PANTHER" id="PTHR25462:SF296">
    <property type="entry name" value="MEIOTIC P26, ISOFORM F"/>
    <property type="match status" value="1"/>
</dbReference>